<name>A0A380ZHC3_BARDO</name>
<accession>A0A380ZHC3</accession>
<evidence type="ECO:0000256" key="5">
    <source>
        <dbReference type="ARBA" id="ARBA00022781"/>
    </source>
</evidence>
<comment type="subcellular location">
    <subcellularLocation>
        <location evidence="10">Cell membrane</location>
        <topology evidence="10">Peripheral membrane protein</topology>
    </subcellularLocation>
    <subcellularLocation>
        <location evidence="2">Endomembrane system</location>
        <topology evidence="2">Peripheral membrane protein</topology>
    </subcellularLocation>
</comment>
<keyword evidence="6 10" id="KW-0406">Ion transport</keyword>
<sequence>MDLVEVAVDNTKVEHFLFELVSPEKLVFSEQVQSVVLPSASGALTVMANHAPLVASIVLGGVRVLSSSGEKLFAVRGGVVNITFSGCSLLAERVVAVEHLSFDSLEQKILQVRATLEGEESDKISHKLEDFFHQLTTVGGVSTEA</sequence>
<comment type="subunit">
    <text evidence="10 11">F-type ATPases have 2 components, CF(1) - the catalytic core - and CF(0) - the membrane proton channel. CF(1) has five subunits: alpha(3), beta(3), gamma(1), delta(1), epsilon(1). CF(0) has three main subunits: a, b and c.</text>
</comment>
<dbReference type="GO" id="GO:0046933">
    <property type="term" value="F:proton-transporting ATP synthase activity, rotational mechanism"/>
    <property type="evidence" value="ECO:0007669"/>
    <property type="project" value="UniProtKB-UniRule"/>
</dbReference>
<keyword evidence="10" id="KW-1003">Cell membrane</keyword>
<gene>
    <name evidence="10 13" type="primary">atpC</name>
    <name evidence="13" type="ORF">NCTC12862_01368</name>
</gene>
<dbReference type="SUPFAM" id="SSF51344">
    <property type="entry name" value="Epsilon subunit of F1F0-ATP synthase N-terminal domain"/>
    <property type="match status" value="1"/>
</dbReference>
<evidence type="ECO:0000313" key="13">
    <source>
        <dbReference type="EMBL" id="SUV45734.1"/>
    </source>
</evidence>
<dbReference type="InterPro" id="IPR001469">
    <property type="entry name" value="ATP_synth_F1_dsu/esu"/>
</dbReference>
<comment type="similarity">
    <text evidence="3 10 11">Belongs to the ATPase epsilon chain family.</text>
</comment>
<dbReference type="Pfam" id="PF02823">
    <property type="entry name" value="ATP-synt_DE_N"/>
    <property type="match status" value="1"/>
</dbReference>
<evidence type="ECO:0000256" key="8">
    <source>
        <dbReference type="ARBA" id="ARBA00023196"/>
    </source>
</evidence>
<evidence type="ECO:0000256" key="11">
    <source>
        <dbReference type="RuleBase" id="RU003656"/>
    </source>
</evidence>
<dbReference type="GO" id="GO:0045259">
    <property type="term" value="C:proton-transporting ATP synthase complex"/>
    <property type="evidence" value="ECO:0007669"/>
    <property type="project" value="UniProtKB-KW"/>
</dbReference>
<dbReference type="CDD" id="cd12152">
    <property type="entry name" value="F1-ATPase_delta"/>
    <property type="match status" value="1"/>
</dbReference>
<dbReference type="AlphaFoldDB" id="A0A380ZHC3"/>
<feature type="domain" description="ATP synthase F1 complex delta/epsilon subunit N-terminal" evidence="12">
    <location>
        <begin position="18"/>
        <end position="93"/>
    </location>
</feature>
<comment type="function">
    <text evidence="1 10">Produces ATP from ADP in the presence of a proton gradient across the membrane.</text>
</comment>
<evidence type="ECO:0000256" key="3">
    <source>
        <dbReference type="ARBA" id="ARBA00005712"/>
    </source>
</evidence>
<evidence type="ECO:0000259" key="12">
    <source>
        <dbReference type="Pfam" id="PF02823"/>
    </source>
</evidence>
<evidence type="ECO:0000256" key="7">
    <source>
        <dbReference type="ARBA" id="ARBA00023136"/>
    </source>
</evidence>
<evidence type="ECO:0000256" key="6">
    <source>
        <dbReference type="ARBA" id="ARBA00023065"/>
    </source>
</evidence>
<dbReference type="Proteomes" id="UP000254950">
    <property type="component" value="Unassembled WGS sequence"/>
</dbReference>
<dbReference type="InterPro" id="IPR036771">
    <property type="entry name" value="ATPsynth_dsu/esu_N"/>
</dbReference>
<evidence type="ECO:0000256" key="1">
    <source>
        <dbReference type="ARBA" id="ARBA00003543"/>
    </source>
</evidence>
<evidence type="ECO:0000256" key="4">
    <source>
        <dbReference type="ARBA" id="ARBA00022448"/>
    </source>
</evidence>
<dbReference type="NCBIfam" id="TIGR01216">
    <property type="entry name" value="ATP_synt_epsi"/>
    <property type="match status" value="1"/>
</dbReference>
<evidence type="ECO:0000256" key="2">
    <source>
        <dbReference type="ARBA" id="ARBA00004184"/>
    </source>
</evidence>
<dbReference type="EMBL" id="UFTF01000001">
    <property type="protein sequence ID" value="SUV45734.1"/>
    <property type="molecule type" value="Genomic_DNA"/>
</dbReference>
<dbReference type="PANTHER" id="PTHR13822:SF10">
    <property type="entry name" value="ATP SYNTHASE EPSILON CHAIN, CHLOROPLASTIC"/>
    <property type="match status" value="1"/>
</dbReference>
<keyword evidence="9 10" id="KW-0066">ATP synthesis</keyword>
<dbReference type="GO" id="GO:0012505">
    <property type="term" value="C:endomembrane system"/>
    <property type="evidence" value="ECO:0007669"/>
    <property type="project" value="UniProtKB-SubCell"/>
</dbReference>
<dbReference type="HAMAP" id="MF_00530">
    <property type="entry name" value="ATP_synth_epsil_bac"/>
    <property type="match status" value="1"/>
</dbReference>
<reference evidence="13 14" key="1">
    <citation type="submission" date="2018-06" db="EMBL/GenBank/DDBJ databases">
        <authorList>
            <consortium name="Pathogen Informatics"/>
            <person name="Doyle S."/>
        </authorList>
    </citation>
    <scope>NUCLEOTIDE SEQUENCE [LARGE SCALE GENOMIC DNA]</scope>
    <source>
        <strain evidence="13 14">NCTC12862</strain>
    </source>
</reference>
<dbReference type="GO" id="GO:0005886">
    <property type="term" value="C:plasma membrane"/>
    <property type="evidence" value="ECO:0007669"/>
    <property type="project" value="UniProtKB-SubCell"/>
</dbReference>
<organism evidence="13 14">
    <name type="scientific">Bartonella doshiae</name>
    <dbReference type="NCBI Taxonomy" id="33044"/>
    <lineage>
        <taxon>Bacteria</taxon>
        <taxon>Pseudomonadati</taxon>
        <taxon>Pseudomonadota</taxon>
        <taxon>Alphaproteobacteria</taxon>
        <taxon>Hyphomicrobiales</taxon>
        <taxon>Bartonellaceae</taxon>
        <taxon>Bartonella</taxon>
    </lineage>
</organism>
<keyword evidence="8 10" id="KW-0139">CF(1)</keyword>
<dbReference type="InterPro" id="IPR020546">
    <property type="entry name" value="ATP_synth_F1_dsu/esu_N"/>
</dbReference>
<protein>
    <recommendedName>
        <fullName evidence="10">ATP synthase epsilon chain</fullName>
    </recommendedName>
    <alternativeName>
        <fullName evidence="10">ATP synthase F1 sector epsilon subunit</fullName>
    </alternativeName>
    <alternativeName>
        <fullName evidence="10">F-ATPase epsilon subunit</fullName>
    </alternativeName>
</protein>
<dbReference type="GO" id="GO:0005524">
    <property type="term" value="F:ATP binding"/>
    <property type="evidence" value="ECO:0007669"/>
    <property type="project" value="UniProtKB-UniRule"/>
</dbReference>
<dbReference type="Gene3D" id="2.60.15.10">
    <property type="entry name" value="F0F1 ATP synthase delta/epsilon subunit, N-terminal"/>
    <property type="match status" value="1"/>
</dbReference>
<dbReference type="STRING" id="33044.GCA_900005695_01321"/>
<keyword evidence="7 10" id="KW-0472">Membrane</keyword>
<proteinExistence type="inferred from homology"/>
<evidence type="ECO:0000313" key="14">
    <source>
        <dbReference type="Proteomes" id="UP000254950"/>
    </source>
</evidence>
<keyword evidence="4 10" id="KW-0813">Transport</keyword>
<dbReference type="PANTHER" id="PTHR13822">
    <property type="entry name" value="ATP SYNTHASE DELTA/EPSILON CHAIN"/>
    <property type="match status" value="1"/>
</dbReference>
<keyword evidence="5 10" id="KW-0375">Hydrogen ion transport</keyword>
<evidence type="ECO:0000256" key="10">
    <source>
        <dbReference type="HAMAP-Rule" id="MF_00530"/>
    </source>
</evidence>
<evidence type="ECO:0000256" key="9">
    <source>
        <dbReference type="ARBA" id="ARBA00023310"/>
    </source>
</evidence>